<feature type="domain" description="Fe-S hydro-lyase tartrate dehydratase beta-type catalytic" evidence="3">
    <location>
        <begin position="3"/>
        <end position="175"/>
    </location>
</feature>
<dbReference type="InterPro" id="IPR004647">
    <property type="entry name" value="Fe-S_hydro-lyase_TtdB-typ_cat"/>
</dbReference>
<dbReference type="Proteomes" id="UP000806542">
    <property type="component" value="Unassembled WGS sequence"/>
</dbReference>
<protein>
    <submittedName>
        <fullName evidence="4">Fe-S-containing hydro-lyase</fullName>
    </submittedName>
</protein>
<dbReference type="SUPFAM" id="SSF117457">
    <property type="entry name" value="FumA C-terminal domain-like"/>
    <property type="match status" value="1"/>
</dbReference>
<comment type="caution">
    <text evidence="4">The sequence shown here is derived from an EMBL/GenBank/DDBJ whole genome shotgun (WGS) entry which is preliminary data.</text>
</comment>
<dbReference type="PANTHER" id="PTHR43351:SF2">
    <property type="entry name" value="L(+)-TARTRATE DEHYDRATASE SUBUNIT BETA-RELATED"/>
    <property type="match status" value="1"/>
</dbReference>
<dbReference type="GO" id="GO:0016836">
    <property type="term" value="F:hydro-lyase activity"/>
    <property type="evidence" value="ECO:0007669"/>
    <property type="project" value="InterPro"/>
</dbReference>
<evidence type="ECO:0000313" key="4">
    <source>
        <dbReference type="EMBL" id="MBE5040321.1"/>
    </source>
</evidence>
<dbReference type="PANTHER" id="PTHR43351">
    <property type="entry name" value="L(+)-TARTRATE DEHYDRATASE SUBUNIT BETA"/>
    <property type="match status" value="1"/>
</dbReference>
<organism evidence="4 5">
    <name type="scientific">Ructibacterium gallinarum</name>
    <dbReference type="NCBI Taxonomy" id="2779355"/>
    <lineage>
        <taxon>Bacteria</taxon>
        <taxon>Bacillati</taxon>
        <taxon>Bacillota</taxon>
        <taxon>Clostridia</taxon>
        <taxon>Eubacteriales</taxon>
        <taxon>Oscillospiraceae</taxon>
        <taxon>Ructibacterium</taxon>
    </lineage>
</organism>
<dbReference type="InterPro" id="IPR036660">
    <property type="entry name" value="Fe-S_hydroAse_TtdB_cat_sf"/>
</dbReference>
<comment type="similarity">
    <text evidence="1">Belongs to the class-I fumarase family.</text>
</comment>
<proteinExistence type="inferred from homology"/>
<dbReference type="EMBL" id="JADCKB010000013">
    <property type="protein sequence ID" value="MBE5040321.1"/>
    <property type="molecule type" value="Genomic_DNA"/>
</dbReference>
<dbReference type="Gene3D" id="3.20.130.10">
    <property type="entry name" value="Fe-S hydro-lyase, tartrate dehydratase beta-type, catalytic domain"/>
    <property type="match status" value="1"/>
</dbReference>
<evidence type="ECO:0000256" key="1">
    <source>
        <dbReference type="ARBA" id="ARBA00008876"/>
    </source>
</evidence>
<dbReference type="RefSeq" id="WP_226392871.1">
    <property type="nucleotide sequence ID" value="NZ_JADCKB010000013.1"/>
</dbReference>
<keyword evidence="2" id="KW-0456">Lyase</keyword>
<accession>A0A9D5LYG9</accession>
<gene>
    <name evidence="4" type="ORF">INF28_07575</name>
</gene>
<evidence type="ECO:0000256" key="2">
    <source>
        <dbReference type="ARBA" id="ARBA00023239"/>
    </source>
</evidence>
<sequence length="176" mass="18928">MTIKITTPFTSDKAAQLHSGDRVFINGEIYTARDAAHKRMIDAIQKGEELPFDIRNQIIYYAGPAPAKPGWVIGSCGPTTSGRMDAYAPRLIRLGLTGMIGKGMRSAEVENAMKECGAVYFGAIGGAGALIAKCVTAVEVVAYEDLGTEAIRKLTVQNLPAVVIMDQYGGNLYQQR</sequence>
<dbReference type="NCBIfam" id="NF005310">
    <property type="entry name" value="PRK06842.1"/>
    <property type="match status" value="1"/>
</dbReference>
<evidence type="ECO:0000313" key="5">
    <source>
        <dbReference type="Proteomes" id="UP000806542"/>
    </source>
</evidence>
<dbReference type="AlphaFoldDB" id="A0A9D5LYG9"/>
<name>A0A9D5LYG9_9FIRM</name>
<dbReference type="NCBIfam" id="TIGR00723">
    <property type="entry name" value="ttdB_fumA_fumB"/>
    <property type="match status" value="1"/>
</dbReference>
<keyword evidence="5" id="KW-1185">Reference proteome</keyword>
<reference evidence="4" key="1">
    <citation type="submission" date="2020-10" db="EMBL/GenBank/DDBJ databases">
        <title>ChiBAC.</title>
        <authorList>
            <person name="Zenner C."/>
            <person name="Hitch T.C.A."/>
            <person name="Clavel T."/>
        </authorList>
    </citation>
    <scope>NUCLEOTIDE SEQUENCE</scope>
    <source>
        <strain evidence="4">DSM 107454</strain>
    </source>
</reference>
<dbReference type="Pfam" id="PF05683">
    <property type="entry name" value="Fumerase_C"/>
    <property type="match status" value="1"/>
</dbReference>
<evidence type="ECO:0000259" key="3">
    <source>
        <dbReference type="Pfam" id="PF05683"/>
    </source>
</evidence>